<feature type="compositionally biased region" description="Pro residues" evidence="1">
    <location>
        <begin position="213"/>
        <end position="224"/>
    </location>
</feature>
<dbReference type="EMBL" id="JACIED010000006">
    <property type="protein sequence ID" value="MBB4010031.1"/>
    <property type="molecule type" value="Genomic_DNA"/>
</dbReference>
<evidence type="ECO:0000256" key="1">
    <source>
        <dbReference type="SAM" id="MobiDB-lite"/>
    </source>
</evidence>
<organism evidence="4 5">
    <name type="scientific">Allorhizobium taibaishanense</name>
    <dbReference type="NCBI Taxonomy" id="887144"/>
    <lineage>
        <taxon>Bacteria</taxon>
        <taxon>Pseudomonadati</taxon>
        <taxon>Pseudomonadota</taxon>
        <taxon>Alphaproteobacteria</taxon>
        <taxon>Hyphomicrobiales</taxon>
        <taxon>Rhizobiaceae</taxon>
        <taxon>Rhizobium/Agrobacterium group</taxon>
        <taxon>Allorhizobium</taxon>
    </lineage>
</organism>
<feature type="domain" description="PPM-type phosphatase" evidence="2">
    <location>
        <begin position="252"/>
        <end position="466"/>
    </location>
</feature>
<keyword evidence="5" id="KW-1185">Reference proteome</keyword>
<gene>
    <name evidence="4" type="ORF">BJF91_16555</name>
    <name evidence="3" type="ORF">GGQ71_004328</name>
</gene>
<dbReference type="InterPro" id="IPR036457">
    <property type="entry name" value="PPM-type-like_dom_sf"/>
</dbReference>
<dbReference type="NCBIfam" id="TIGR03373">
    <property type="entry name" value="VI_minor_4"/>
    <property type="match status" value="1"/>
</dbReference>
<comment type="caution">
    <text evidence="4">The sequence shown here is derived from an EMBL/GenBank/DDBJ whole genome shotgun (WGS) entry which is preliminary data.</text>
</comment>
<evidence type="ECO:0000313" key="4">
    <source>
        <dbReference type="EMBL" id="OLP51641.1"/>
    </source>
</evidence>
<evidence type="ECO:0000313" key="3">
    <source>
        <dbReference type="EMBL" id="MBB4010031.1"/>
    </source>
</evidence>
<sequence>MALRPAPTEKAPVADRIGFFGKLPSHGDFLSEGLERDMVATLDAWIRGGLYACEQEFGAAWAELFAASPPWRFIVEKGVWDGAAHAGVMVPSRDRVGRSFPLIVMAQMHRFSYHPRTLFLDHTWFMAAEGLAESTLTREFDLGRFTENLKRMRLPRPQEDEGAATASKDGTALWWYIDPQTAKPQGLRLSGQPKPEDFLRLFRQSTAARQPAPAAPQAPSPASPVPARAATAAAPVPPPQRAATTSRPVTARYSYASHAGTRFSINADGLFLCDKPAVFAIADGVGDDTAAQEAARHTAGQFAGIDDAGDPEGMLQAIKGKLGRANSLLLARSQRTDGSAPAASVVVASVVADQLVLVWAGDARAYLLRDGTMVPLTRDHVSVGLQKRLRRGVGLEQQFLPETSVSAVSPGDRLLLCSYPLVQVLSERTVAEILQDCHGSDGAEQLVQEALIANVRENVSAILIDPAPQHAGS</sequence>
<dbReference type="PROSITE" id="PS51746">
    <property type="entry name" value="PPM_2"/>
    <property type="match status" value="1"/>
</dbReference>
<protein>
    <submittedName>
        <fullName evidence="3">Type VI secretion system protein ImpM</fullName>
    </submittedName>
    <submittedName>
        <fullName evidence="4">Type VI secretion-associated protein</fullName>
    </submittedName>
</protein>
<dbReference type="Gene3D" id="3.40.1730.10">
    <property type="entry name" value="pa0076 domain"/>
    <property type="match status" value="1"/>
</dbReference>
<dbReference type="InterPro" id="IPR038225">
    <property type="entry name" value="TagF_sf"/>
</dbReference>
<proteinExistence type="predicted"/>
<dbReference type="SUPFAM" id="SSF81606">
    <property type="entry name" value="PP2C-like"/>
    <property type="match status" value="1"/>
</dbReference>
<dbReference type="Proteomes" id="UP000185598">
    <property type="component" value="Unassembled WGS sequence"/>
</dbReference>
<dbReference type="Proteomes" id="UP000544107">
    <property type="component" value="Unassembled WGS sequence"/>
</dbReference>
<dbReference type="InterPro" id="IPR001932">
    <property type="entry name" value="PPM-type_phosphatase-like_dom"/>
</dbReference>
<feature type="compositionally biased region" description="Low complexity" evidence="1">
    <location>
        <begin position="225"/>
        <end position="234"/>
    </location>
</feature>
<dbReference type="EMBL" id="MKIN01000019">
    <property type="protein sequence ID" value="OLP51641.1"/>
    <property type="molecule type" value="Genomic_DNA"/>
</dbReference>
<reference evidence="3 6" key="2">
    <citation type="submission" date="2020-08" db="EMBL/GenBank/DDBJ databases">
        <title>Genomic Encyclopedia of Type Strains, Phase IV (KMG-IV): sequencing the most valuable type-strain genomes for metagenomic binning, comparative biology and taxonomic classification.</title>
        <authorList>
            <person name="Goeker M."/>
        </authorList>
    </citation>
    <scope>NUCLEOTIDE SEQUENCE [LARGE SCALE GENOMIC DNA]</scope>
    <source>
        <strain evidence="3 6">DSM 100021</strain>
    </source>
</reference>
<dbReference type="AlphaFoldDB" id="A0A1Q9A9V1"/>
<dbReference type="OrthoDB" id="9801841at2"/>
<accession>A0A1Q9A9V1</accession>
<dbReference type="Pfam" id="PF00481">
    <property type="entry name" value="PP2C"/>
    <property type="match status" value="1"/>
</dbReference>
<evidence type="ECO:0000259" key="2">
    <source>
        <dbReference type="PROSITE" id="PS51746"/>
    </source>
</evidence>
<dbReference type="Pfam" id="PF09867">
    <property type="entry name" value="TagF_N"/>
    <property type="match status" value="1"/>
</dbReference>
<dbReference type="InterPro" id="IPR017748">
    <property type="entry name" value="TagF"/>
</dbReference>
<dbReference type="Gene3D" id="3.60.40.10">
    <property type="entry name" value="PPM-type phosphatase domain"/>
    <property type="match status" value="1"/>
</dbReference>
<reference evidence="4 5" key="1">
    <citation type="submission" date="2016-09" db="EMBL/GenBank/DDBJ databases">
        <title>Rhizobium oryziradicis sp. nov., isolated from the root of rice.</title>
        <authorList>
            <person name="Zhao J."/>
            <person name="Zhang X."/>
        </authorList>
    </citation>
    <scope>NUCLEOTIDE SEQUENCE [LARGE SCALE GENOMIC DNA]</scope>
    <source>
        <strain evidence="4 5">14971</strain>
    </source>
</reference>
<feature type="region of interest" description="Disordered" evidence="1">
    <location>
        <begin position="207"/>
        <end position="248"/>
    </location>
</feature>
<dbReference type="SMART" id="SM00332">
    <property type="entry name" value="PP2Cc"/>
    <property type="match status" value="1"/>
</dbReference>
<evidence type="ECO:0000313" key="6">
    <source>
        <dbReference type="Proteomes" id="UP000544107"/>
    </source>
</evidence>
<dbReference type="RefSeq" id="WP_075613334.1">
    <property type="nucleotide sequence ID" value="NZ_JACIED010000006.1"/>
</dbReference>
<evidence type="ECO:0000313" key="5">
    <source>
        <dbReference type="Proteomes" id="UP000185598"/>
    </source>
</evidence>
<name>A0A1Q9A9V1_9HYPH</name>
<dbReference type="STRING" id="887144.BJF91_16555"/>